<organism evidence="4">
    <name type="scientific">uncultured Nocardioidaceae bacterium</name>
    <dbReference type="NCBI Taxonomy" id="253824"/>
    <lineage>
        <taxon>Bacteria</taxon>
        <taxon>Bacillati</taxon>
        <taxon>Actinomycetota</taxon>
        <taxon>Actinomycetes</taxon>
        <taxon>Propionibacteriales</taxon>
        <taxon>Nocardioidaceae</taxon>
        <taxon>environmental samples</taxon>
    </lineage>
</organism>
<sequence>MGSGSTRTEVGRRLQLAVGDLTRASLARMEREMPWFTDLAAEHRARIGSVLQAGYNLFVDWYCNPGSAAPPVAGQVFGTAPRSFAGVITLQQTVAMIRLSMEVAEAELAAAVDPADAPEVREAILRYGRELAFASADVYAHAAEVRGAWDARLEALVIDSVMRGDADETTRTRASALGWTDNGSVAVVVGRAPEPAADATPEAIVDAVRRAARTRHLDALGALQGDRLVVVVSGVTDPDSTGALLAGHYGEGPVVVGPVVPDLLSAHLSAAEAVAGLRAAVGWPSAHAGTGGCLTSDDLLAERALDGDELARRRLVEEVYVPLTSAGGGVLATLTALLDNGGSIEGAARTLFVHPNTVRYRLRRVAELTGLSPQSARQAFTLRVALVLGRLSAGRTGALPDL</sequence>
<protein>
    <submittedName>
        <fullName evidence="4">Regulator of polyketide synthase expression</fullName>
    </submittedName>
</protein>
<dbReference type="InterPro" id="IPR025736">
    <property type="entry name" value="PucR_C-HTH_dom"/>
</dbReference>
<dbReference type="InterPro" id="IPR041522">
    <property type="entry name" value="CdaR_GGDEF"/>
</dbReference>
<evidence type="ECO:0000259" key="3">
    <source>
        <dbReference type="Pfam" id="PF17853"/>
    </source>
</evidence>
<dbReference type="Gene3D" id="1.10.10.2840">
    <property type="entry name" value="PucR C-terminal helix-turn-helix domain"/>
    <property type="match status" value="1"/>
</dbReference>
<dbReference type="InterPro" id="IPR051448">
    <property type="entry name" value="CdaR-like_regulators"/>
</dbReference>
<dbReference type="Pfam" id="PF13556">
    <property type="entry name" value="HTH_30"/>
    <property type="match status" value="1"/>
</dbReference>
<name>A0A6J4MMZ8_9ACTN</name>
<feature type="domain" description="PucR C-terminal helix-turn-helix" evidence="2">
    <location>
        <begin position="331"/>
        <end position="387"/>
    </location>
</feature>
<dbReference type="PANTHER" id="PTHR33744">
    <property type="entry name" value="CARBOHYDRATE DIACID REGULATOR"/>
    <property type="match status" value="1"/>
</dbReference>
<proteinExistence type="inferred from homology"/>
<evidence type="ECO:0000256" key="1">
    <source>
        <dbReference type="ARBA" id="ARBA00006754"/>
    </source>
</evidence>
<dbReference type="EMBL" id="CADCUH010000188">
    <property type="protein sequence ID" value="CAA9363907.1"/>
    <property type="molecule type" value="Genomic_DNA"/>
</dbReference>
<feature type="domain" description="CdaR GGDEF-like" evidence="3">
    <location>
        <begin position="164"/>
        <end position="279"/>
    </location>
</feature>
<evidence type="ECO:0000313" key="4">
    <source>
        <dbReference type="EMBL" id="CAA9363907.1"/>
    </source>
</evidence>
<accession>A0A6J4MMZ8</accession>
<dbReference type="AlphaFoldDB" id="A0A6J4MMZ8"/>
<gene>
    <name evidence="4" type="ORF">AVDCRST_MAG36-2882</name>
</gene>
<dbReference type="InterPro" id="IPR042070">
    <property type="entry name" value="PucR_C-HTH_sf"/>
</dbReference>
<dbReference type="Pfam" id="PF17853">
    <property type="entry name" value="GGDEF_2"/>
    <property type="match status" value="1"/>
</dbReference>
<evidence type="ECO:0000259" key="2">
    <source>
        <dbReference type="Pfam" id="PF13556"/>
    </source>
</evidence>
<dbReference type="PANTHER" id="PTHR33744:SF7">
    <property type="entry name" value="PUCR FAMILY TRANSCRIPTIONAL REGULATOR"/>
    <property type="match status" value="1"/>
</dbReference>
<comment type="similarity">
    <text evidence="1">Belongs to the CdaR family.</text>
</comment>
<reference evidence="4" key="1">
    <citation type="submission" date="2020-02" db="EMBL/GenBank/DDBJ databases">
        <authorList>
            <person name="Meier V. D."/>
        </authorList>
    </citation>
    <scope>NUCLEOTIDE SEQUENCE</scope>
    <source>
        <strain evidence="4">AVDCRST_MAG36</strain>
    </source>
</reference>